<dbReference type="InterPro" id="IPR057195">
    <property type="entry name" value="DUF7873"/>
</dbReference>
<evidence type="ECO:0000313" key="2">
    <source>
        <dbReference type="Proteomes" id="UP001165283"/>
    </source>
</evidence>
<proteinExistence type="predicted"/>
<protein>
    <submittedName>
        <fullName evidence="1">Uncharacterized protein</fullName>
    </submittedName>
</protein>
<organism evidence="1 2">
    <name type="scientific">Pseudonocardia humida</name>
    <dbReference type="NCBI Taxonomy" id="2800819"/>
    <lineage>
        <taxon>Bacteria</taxon>
        <taxon>Bacillati</taxon>
        <taxon>Actinomycetota</taxon>
        <taxon>Actinomycetes</taxon>
        <taxon>Pseudonocardiales</taxon>
        <taxon>Pseudonocardiaceae</taxon>
        <taxon>Pseudonocardia</taxon>
    </lineage>
</organism>
<sequence>MTTTEPQGTFAASTAKTLAQIVAAEKGVKSRVMALISQMYKNIQKAGEKGPMEGISRTYQKRFDEGAELPAEYRKVQFTAEDQLTQFVQALRGLMDVTATKDLANTRAKATVRVGDTVIIEDAPPTLLLSLEKQLTDLRTFVAALPVLDPATEWTFNPEAGAYASRPVGTTRTEKERRATIVAPATDKHQAQVDIVNVDVIVGTWNTVRYSGYMAGDRVKELLDRVDRLLLAVKYAREEANASTEAQPVRVGSTVATYLLG</sequence>
<dbReference type="Proteomes" id="UP001165283">
    <property type="component" value="Unassembled WGS sequence"/>
</dbReference>
<keyword evidence="2" id="KW-1185">Reference proteome</keyword>
<comment type="caution">
    <text evidence="1">The sequence shown here is derived from an EMBL/GenBank/DDBJ whole genome shotgun (WGS) entry which is preliminary data.</text>
</comment>
<dbReference type="EMBL" id="JAGSOV010000041">
    <property type="protein sequence ID" value="MCO1657423.1"/>
    <property type="molecule type" value="Genomic_DNA"/>
</dbReference>
<evidence type="ECO:0000313" key="1">
    <source>
        <dbReference type="EMBL" id="MCO1657423.1"/>
    </source>
</evidence>
<gene>
    <name evidence="1" type="ORF">KDL28_20400</name>
</gene>
<reference evidence="1" key="1">
    <citation type="submission" date="2021-04" db="EMBL/GenBank/DDBJ databases">
        <title>Pseudonocardia sp. nov., isolated from sandy soil of mangrove forest.</title>
        <authorList>
            <person name="Zan Z."/>
            <person name="Huang R."/>
            <person name="Liu W."/>
        </authorList>
    </citation>
    <scope>NUCLEOTIDE SEQUENCE</scope>
    <source>
        <strain evidence="1">S2-4</strain>
    </source>
</reference>
<dbReference type="Pfam" id="PF25283">
    <property type="entry name" value="DUF7873"/>
    <property type="match status" value="1"/>
</dbReference>
<dbReference type="RefSeq" id="WP_252441072.1">
    <property type="nucleotide sequence ID" value="NZ_JAGSOV010000041.1"/>
</dbReference>
<name>A0ABT1A3A3_9PSEU</name>
<accession>A0ABT1A3A3</accession>